<dbReference type="OrthoDB" id="6372431at2759"/>
<evidence type="ECO:0000256" key="2">
    <source>
        <dbReference type="ARBA" id="ARBA00022801"/>
    </source>
</evidence>
<dbReference type="AlphaFoldDB" id="A0A6G1BMU2"/>
<organism evidence="3 4">
    <name type="scientific">Oryza meyeriana var. granulata</name>
    <dbReference type="NCBI Taxonomy" id="110450"/>
    <lineage>
        <taxon>Eukaryota</taxon>
        <taxon>Viridiplantae</taxon>
        <taxon>Streptophyta</taxon>
        <taxon>Embryophyta</taxon>
        <taxon>Tracheophyta</taxon>
        <taxon>Spermatophyta</taxon>
        <taxon>Magnoliopsida</taxon>
        <taxon>Liliopsida</taxon>
        <taxon>Poales</taxon>
        <taxon>Poaceae</taxon>
        <taxon>BOP clade</taxon>
        <taxon>Oryzoideae</taxon>
        <taxon>Oryzeae</taxon>
        <taxon>Oryzinae</taxon>
        <taxon>Oryza</taxon>
        <taxon>Oryza meyeriana</taxon>
    </lineage>
</organism>
<comment type="caution">
    <text evidence="3">The sequence shown here is derived from an EMBL/GenBank/DDBJ whole genome shotgun (WGS) entry which is preliminary data.</text>
</comment>
<keyword evidence="2" id="KW-0378">Hydrolase</keyword>
<dbReference type="EMBL" id="SPHZ02000012">
    <property type="protein sequence ID" value="KAF0889094.1"/>
    <property type="molecule type" value="Genomic_DNA"/>
</dbReference>
<accession>A0A6G1BMU2</accession>
<proteinExistence type="inferred from homology"/>
<reference evidence="3 4" key="1">
    <citation type="submission" date="2019-11" db="EMBL/GenBank/DDBJ databases">
        <title>Whole genome sequence of Oryza granulata.</title>
        <authorList>
            <person name="Li W."/>
        </authorList>
    </citation>
    <scope>NUCLEOTIDE SEQUENCE [LARGE SCALE GENOMIC DNA]</scope>
    <source>
        <strain evidence="4">cv. Menghai</strain>
        <tissue evidence="3">Leaf</tissue>
    </source>
</reference>
<keyword evidence="4" id="KW-1185">Reference proteome</keyword>
<dbReference type="Pfam" id="PF01150">
    <property type="entry name" value="GDA1_CD39"/>
    <property type="match status" value="1"/>
</dbReference>
<evidence type="ECO:0000256" key="1">
    <source>
        <dbReference type="ARBA" id="ARBA00009283"/>
    </source>
</evidence>
<evidence type="ECO:0000313" key="3">
    <source>
        <dbReference type="EMBL" id="KAF0889094.1"/>
    </source>
</evidence>
<protein>
    <recommendedName>
        <fullName evidence="5">Apyrase</fullName>
    </recommendedName>
</protein>
<comment type="similarity">
    <text evidence="1">Belongs to the GDA1/CD39 NTPase family.</text>
</comment>
<evidence type="ECO:0000313" key="4">
    <source>
        <dbReference type="Proteomes" id="UP000479710"/>
    </source>
</evidence>
<dbReference type="PANTHER" id="PTHR11782">
    <property type="entry name" value="ADENOSINE/GUANOSINE DIPHOSPHATASE"/>
    <property type="match status" value="1"/>
</dbReference>
<evidence type="ECO:0008006" key="5">
    <source>
        <dbReference type="Google" id="ProtNLM"/>
    </source>
</evidence>
<dbReference type="GO" id="GO:0009134">
    <property type="term" value="P:nucleoside diphosphate catabolic process"/>
    <property type="evidence" value="ECO:0007669"/>
    <property type="project" value="TreeGrafter"/>
</dbReference>
<sequence length="145" mass="16007">MAYAISSNTAANAPKMNDGKDPYVTKEYLKGKYYNVGFIDSDAPSAKSTPAAFKVAAEKVCRLSVQEAKAAYPKARDHPYLCMDLIYQYSLLVDGFGLDPSKKITLVAKMKHGEYYIDAAWPLMGTAIEAVSPKKRLQRDMNGIN</sequence>
<dbReference type="GO" id="GO:0017110">
    <property type="term" value="F:nucleoside diphosphate phosphatase activity"/>
    <property type="evidence" value="ECO:0007669"/>
    <property type="project" value="TreeGrafter"/>
</dbReference>
<dbReference type="GO" id="GO:0016020">
    <property type="term" value="C:membrane"/>
    <property type="evidence" value="ECO:0007669"/>
    <property type="project" value="TreeGrafter"/>
</dbReference>
<gene>
    <name evidence="3" type="ORF">E2562_021146</name>
</gene>
<dbReference type="InterPro" id="IPR000407">
    <property type="entry name" value="GDA1_CD39_NTPase"/>
</dbReference>
<dbReference type="Gene3D" id="3.30.420.150">
    <property type="entry name" value="Exopolyphosphatase. Domain 2"/>
    <property type="match status" value="1"/>
</dbReference>
<dbReference type="PANTHER" id="PTHR11782:SF82">
    <property type="entry name" value="APYRASE 3-RELATED"/>
    <property type="match status" value="1"/>
</dbReference>
<dbReference type="Proteomes" id="UP000479710">
    <property type="component" value="Unassembled WGS sequence"/>
</dbReference>
<name>A0A6G1BMU2_9ORYZ</name>